<reference evidence="3" key="1">
    <citation type="submission" date="2019-12" db="EMBL/GenBank/DDBJ databases">
        <title>Mycobacterium spongiae sp. nov.</title>
        <authorList>
            <person name="Stinear T."/>
        </authorList>
    </citation>
    <scope>NUCLEOTIDE SEQUENCE</scope>
    <source>
        <strain evidence="3">FSD4b-SM</strain>
    </source>
</reference>
<evidence type="ECO:0000313" key="3">
    <source>
        <dbReference type="EMBL" id="QUR69019.1"/>
    </source>
</evidence>
<feature type="region of interest" description="Disordered" evidence="1">
    <location>
        <begin position="45"/>
        <end position="72"/>
    </location>
</feature>
<keyword evidence="4" id="KW-1185">Reference proteome</keyword>
<name>A0A975K1L6_9MYCO</name>
<accession>A0A975K1L6</accession>
<evidence type="ECO:0000313" key="4">
    <source>
        <dbReference type="Proteomes" id="UP000682202"/>
    </source>
</evidence>
<dbReference type="Pfam" id="PF07993">
    <property type="entry name" value="NAD_binding_4"/>
    <property type="match status" value="1"/>
</dbReference>
<sequence>MTVLMTRFPGFLGSALLPGVVAEADVRGRMAAGIPPTIYRPSIVVGDSRSGKTQNSTDSLREHPGVSSAAMF</sequence>
<gene>
    <name evidence="3" type="ORF">F6B93_19840</name>
</gene>
<proteinExistence type="predicted"/>
<organism evidence="3 4">
    <name type="scientific">Mycobacterium spongiae</name>
    <dbReference type="NCBI Taxonomy" id="886343"/>
    <lineage>
        <taxon>Bacteria</taxon>
        <taxon>Bacillati</taxon>
        <taxon>Actinomycetota</taxon>
        <taxon>Actinomycetes</taxon>
        <taxon>Mycobacteriales</taxon>
        <taxon>Mycobacteriaceae</taxon>
        <taxon>Mycobacterium</taxon>
    </lineage>
</organism>
<evidence type="ECO:0000256" key="1">
    <source>
        <dbReference type="SAM" id="MobiDB-lite"/>
    </source>
</evidence>
<dbReference type="KEGG" id="mspg:F6B93_19840"/>
<dbReference type="EMBL" id="CP046600">
    <property type="protein sequence ID" value="QUR69019.1"/>
    <property type="molecule type" value="Genomic_DNA"/>
</dbReference>
<dbReference type="AlphaFoldDB" id="A0A975K1L6"/>
<dbReference type="InterPro" id="IPR013120">
    <property type="entry name" value="FAR_NAD-bd"/>
</dbReference>
<dbReference type="Proteomes" id="UP000682202">
    <property type="component" value="Chromosome"/>
</dbReference>
<protein>
    <recommendedName>
        <fullName evidence="2">Thioester reductase (TE) domain-containing protein</fullName>
    </recommendedName>
</protein>
<feature type="domain" description="Thioester reductase (TE)" evidence="2">
    <location>
        <begin position="21"/>
        <end position="57"/>
    </location>
</feature>
<dbReference type="RefSeq" id="WP_211699677.1">
    <property type="nucleotide sequence ID" value="NZ_CP046600.1"/>
</dbReference>
<evidence type="ECO:0000259" key="2">
    <source>
        <dbReference type="Pfam" id="PF07993"/>
    </source>
</evidence>